<dbReference type="InterPro" id="IPR027865">
    <property type="entry name" value="C5orf34-like_C"/>
</dbReference>
<dbReference type="InterPro" id="IPR053900">
    <property type="entry name" value="C5orf34-like_dom"/>
</dbReference>
<feature type="compositionally biased region" description="Pro residues" evidence="3">
    <location>
        <begin position="731"/>
        <end position="743"/>
    </location>
</feature>
<proteinExistence type="predicted"/>
<evidence type="ECO:0000259" key="4">
    <source>
        <dbReference type="PROSITE" id="PS50002"/>
    </source>
</evidence>
<feature type="compositionally biased region" description="Acidic residues" evidence="3">
    <location>
        <begin position="1031"/>
        <end position="1041"/>
    </location>
</feature>
<organism evidence="5 6">
    <name type="scientific">Coilia grayii</name>
    <name type="common">Gray's grenadier anchovy</name>
    <dbReference type="NCBI Taxonomy" id="363190"/>
    <lineage>
        <taxon>Eukaryota</taxon>
        <taxon>Metazoa</taxon>
        <taxon>Chordata</taxon>
        <taxon>Craniata</taxon>
        <taxon>Vertebrata</taxon>
        <taxon>Euteleostomi</taxon>
        <taxon>Actinopterygii</taxon>
        <taxon>Neopterygii</taxon>
        <taxon>Teleostei</taxon>
        <taxon>Clupei</taxon>
        <taxon>Clupeiformes</taxon>
        <taxon>Clupeoidei</taxon>
        <taxon>Engraulidae</taxon>
        <taxon>Coilinae</taxon>
        <taxon>Coilia</taxon>
    </lineage>
</organism>
<dbReference type="FunFam" id="2.30.30.40:FF:000307">
    <property type="entry name" value="Predicted protein"/>
    <property type="match status" value="1"/>
</dbReference>
<keyword evidence="1 2" id="KW-0728">SH3 domain</keyword>
<dbReference type="InterPro" id="IPR053901">
    <property type="entry name" value="C5orf34-like"/>
</dbReference>
<dbReference type="PANTHER" id="PTHR34531">
    <property type="entry name" value="ZGC:153352"/>
    <property type="match status" value="1"/>
</dbReference>
<keyword evidence="6" id="KW-1185">Reference proteome</keyword>
<dbReference type="Pfam" id="PF22834">
    <property type="entry name" value="Polo_box_4"/>
    <property type="match status" value="1"/>
</dbReference>
<feature type="compositionally biased region" description="Polar residues" evidence="3">
    <location>
        <begin position="864"/>
        <end position="898"/>
    </location>
</feature>
<name>A0ABD1JXT2_9TELE</name>
<dbReference type="Pfam" id="PF14603">
    <property type="entry name" value="hSH3"/>
    <property type="match status" value="2"/>
</dbReference>
<dbReference type="Pfam" id="PF15025">
    <property type="entry name" value="C5orf34-like_N"/>
    <property type="match status" value="1"/>
</dbReference>
<dbReference type="Proteomes" id="UP001591681">
    <property type="component" value="Unassembled WGS sequence"/>
</dbReference>
<feature type="region of interest" description="Disordered" evidence="3">
    <location>
        <begin position="719"/>
        <end position="970"/>
    </location>
</feature>
<feature type="domain" description="SH3" evidence="4">
    <location>
        <begin position="1099"/>
        <end position="1160"/>
    </location>
</feature>
<feature type="region of interest" description="Disordered" evidence="3">
    <location>
        <begin position="477"/>
        <end position="498"/>
    </location>
</feature>
<feature type="compositionally biased region" description="Basic and acidic residues" evidence="3">
    <location>
        <begin position="1042"/>
        <end position="1088"/>
    </location>
</feature>
<dbReference type="Pfam" id="PF15016">
    <property type="entry name" value="C5orf34_C"/>
    <property type="match status" value="1"/>
</dbReference>
<feature type="compositionally biased region" description="Low complexity" evidence="3">
    <location>
        <begin position="791"/>
        <end position="803"/>
    </location>
</feature>
<feature type="region of interest" description="Disordered" evidence="3">
    <location>
        <begin position="995"/>
        <end position="1088"/>
    </location>
</feature>
<dbReference type="SUPFAM" id="SSF50044">
    <property type="entry name" value="SH3-domain"/>
    <property type="match status" value="2"/>
</dbReference>
<reference evidence="5 6" key="1">
    <citation type="submission" date="2024-09" db="EMBL/GenBank/DDBJ databases">
        <title>A chromosome-level genome assembly of Gray's grenadier anchovy, Coilia grayii.</title>
        <authorList>
            <person name="Fu Z."/>
        </authorList>
    </citation>
    <scope>NUCLEOTIDE SEQUENCE [LARGE SCALE GENOMIC DNA]</scope>
    <source>
        <strain evidence="5">G4</strain>
        <tissue evidence="5">Muscle</tissue>
    </source>
</reference>
<dbReference type="PANTHER" id="PTHR34531:SF1">
    <property type="entry name" value="CHROMOSOME 5 OPEN READING FRAME 34"/>
    <property type="match status" value="1"/>
</dbReference>
<sequence length="1337" mass="146609">MATVRLRIMYESEAVDVYFTDGSRLSLSPCGSEFLLEKALPQGAHPLQASERIRQRTRFAISDYKELLEDALRFRNKYATHPYLPEELISSSQRKWFPKNLSDIAWPTDSSPETTQPDGETILSSLDGTAKLILSSSGEEFFVEFCCRASQTEITTHLMTLLEEPSTSHNKTHQVHQSTTENKTAKDGEVCKSSPKNGPVNPSAIVETQGARPGHGYLFTTVVQHHSCASYSSNWHHPLALAISQWKTQQEKPTENRSVKTLQACNSQTCQSPSTDVPLGVKAIIPQALPLRCNSPHMHRWNTGTSPLGEDPHEAMATELVKVLWCQGVVYRRIVDGTVPIIEISPGDGSVIRSNGVLASYFTHYKAGCGFGDCMEMTYYLSNLPPDIPGQKYSVCSVVTRANRVLECYSQAKHSRKLAHMNCCWRKEVMLEPLKLVQEAHVPDWGHFLAFSDGSAEAVFLDGVKVHTMWKTGSTTTPQMLGSAQQRHSKAEQPSSWSQLTLPNGQQLLLQAETPGPYDKYLSLSAEWCSWVVQTCFSPDQACSMQSGKVHSKQTAQSRSVVAELEKIKRFNFLLENSHLIKTHRSSNVPPEDSRTSCGTTHTGSDSSISEALQKTSKAIRDIETLLSHKEYASSSPQSRGNVKNLLANFNAAPVPQPGPPSPCPPPFQHRSRMNTHTKALPNSGADSCKPNPWADRKAISRNVSSGVLKLGARFENVNDSEKTPVSKSPSPKPVVSKPPPSFIQPGFASGSSTPTVSKDSERPTFPKPSQLKPTGVSKLALNFTKPSLNTGSSTTTSTSGSSAERPIAITSSGSSAERPITPAGSVPSVPEVKPKPKALVPVGQSQLQENVQESTQKDGVKKTLSSSKVSPFLRQQQATPSVNKSVDFSAEGTTNVVKPSLSKVPSNPTPPKPPNIQTVFKQKPDATDGSAFKEKTTEDSVPKIKPLPNVFALGKCPTKPKRPPHVDLGKFTSVSKQATDLSPPSDVYVVPCESEEINTAAQEESYDDVGVMKPPQSHPGCHWSNSSEAGVDEDLYEDLEERWADNEQTDTKTAAKEEQRKCDKEEKRRLEQEKKEQKAREKKEREARKKFKLSGAVEVLQDATALVDCKGCRNELQLTQGETIEIIRMTDNPEGLWLARNSEGLYGYVKTSALEVVRNALKAQSALLPDGAGDVYDDVGAPDGASMKNISFPPSPAVGALPGNDDELYDDVSSQSFPPPPPPLPNHPVGKAEEIDGKKKKKLEKEEKEFRKKFKYDGDISVLYQVVVDPGLTTKKWAGKDLPLKPGEAIDVIVKPQDGKLIGRNKEGKFGYVCLDHIQQDTEIYDDIGEDCIYDN</sequence>
<evidence type="ECO:0000313" key="6">
    <source>
        <dbReference type="Proteomes" id="UP001591681"/>
    </source>
</evidence>
<feature type="compositionally biased region" description="Polar residues" evidence="3">
    <location>
        <begin position="844"/>
        <end position="855"/>
    </location>
</feature>
<protein>
    <recommendedName>
        <fullName evidence="4">SH3 domain-containing protein</fullName>
    </recommendedName>
</protein>
<feature type="compositionally biased region" description="Pro residues" evidence="3">
    <location>
        <begin position="1218"/>
        <end position="1227"/>
    </location>
</feature>
<dbReference type="EMBL" id="JBHFQA010000010">
    <property type="protein sequence ID" value="KAL2091705.1"/>
    <property type="molecule type" value="Genomic_DNA"/>
</dbReference>
<dbReference type="InterPro" id="IPR053899">
    <property type="entry name" value="C5orf34-like_2nd"/>
</dbReference>
<evidence type="ECO:0000256" key="3">
    <source>
        <dbReference type="SAM" id="MobiDB-lite"/>
    </source>
</evidence>
<feature type="compositionally biased region" description="Polar residues" evidence="3">
    <location>
        <begin position="596"/>
        <end position="614"/>
    </location>
</feature>
<feature type="compositionally biased region" description="Pro residues" evidence="3">
    <location>
        <begin position="655"/>
        <end position="668"/>
    </location>
</feature>
<dbReference type="InterPro" id="IPR027830">
    <property type="entry name" value="C5orf34-like_N"/>
</dbReference>
<dbReference type="InterPro" id="IPR036028">
    <property type="entry name" value="SH3-like_dom_sf"/>
</dbReference>
<evidence type="ECO:0000256" key="1">
    <source>
        <dbReference type="ARBA" id="ARBA00022443"/>
    </source>
</evidence>
<feature type="compositionally biased region" description="Basic and acidic residues" evidence="3">
    <location>
        <begin position="1231"/>
        <end position="1243"/>
    </location>
</feature>
<dbReference type="PROSITE" id="PS50002">
    <property type="entry name" value="SH3"/>
    <property type="match status" value="1"/>
</dbReference>
<feature type="compositionally biased region" description="Basic and acidic residues" evidence="3">
    <location>
        <begin position="923"/>
        <end position="943"/>
    </location>
</feature>
<gene>
    <name evidence="5" type="ORF">ACEWY4_011503</name>
</gene>
<feature type="compositionally biased region" description="Polar residues" evidence="3">
    <location>
        <begin position="166"/>
        <end position="182"/>
    </location>
</feature>
<feature type="region of interest" description="Disordered" evidence="3">
    <location>
        <begin position="1188"/>
        <end position="1243"/>
    </location>
</feature>
<evidence type="ECO:0000256" key="2">
    <source>
        <dbReference type="PROSITE-ProRule" id="PRU00192"/>
    </source>
</evidence>
<feature type="region of interest" description="Disordered" evidence="3">
    <location>
        <begin position="651"/>
        <end position="694"/>
    </location>
</feature>
<comment type="caution">
    <text evidence="5">The sequence shown here is derived from an EMBL/GenBank/DDBJ whole genome shotgun (WGS) entry which is preliminary data.</text>
</comment>
<dbReference type="Gene3D" id="2.30.30.40">
    <property type="entry name" value="SH3 Domains"/>
    <property type="match status" value="2"/>
</dbReference>
<dbReference type="InterPro" id="IPR001452">
    <property type="entry name" value="SH3_domain"/>
</dbReference>
<evidence type="ECO:0000313" key="5">
    <source>
        <dbReference type="EMBL" id="KAL2091705.1"/>
    </source>
</evidence>
<feature type="region of interest" description="Disordered" evidence="3">
    <location>
        <begin position="584"/>
        <end position="614"/>
    </location>
</feature>
<feature type="region of interest" description="Disordered" evidence="3">
    <location>
        <begin position="166"/>
        <end position="208"/>
    </location>
</feature>
<accession>A0ABD1JXT2</accession>
<dbReference type="InterPro" id="IPR029294">
    <property type="entry name" value="hSH3"/>
</dbReference>
<dbReference type="Pfam" id="PF22833">
    <property type="entry name" value="C5orf34_2nd"/>
    <property type="match status" value="1"/>
</dbReference>